<dbReference type="PANTHER" id="PTHR11070:SF2">
    <property type="entry name" value="ATP-DEPENDENT DNA HELICASE SRS2"/>
    <property type="match status" value="1"/>
</dbReference>
<evidence type="ECO:0000256" key="1">
    <source>
        <dbReference type="ARBA" id="ARBA00034923"/>
    </source>
</evidence>
<keyword evidence="3" id="KW-0378">Hydrolase</keyword>
<dbReference type="Proteomes" id="UP000294489">
    <property type="component" value="Unassembled WGS sequence"/>
</dbReference>
<evidence type="ECO:0000256" key="2">
    <source>
        <dbReference type="SAM" id="MobiDB-lite"/>
    </source>
</evidence>
<name>A0A4R8FB40_9GAMM</name>
<evidence type="ECO:0000313" key="3">
    <source>
        <dbReference type="EMBL" id="TDX22472.1"/>
    </source>
</evidence>
<dbReference type="EMBL" id="SOEC01000029">
    <property type="protein sequence ID" value="TDX22472.1"/>
    <property type="molecule type" value="Genomic_DNA"/>
</dbReference>
<feature type="region of interest" description="Disordered" evidence="2">
    <location>
        <begin position="609"/>
        <end position="628"/>
    </location>
</feature>
<dbReference type="InterPro" id="IPR000212">
    <property type="entry name" value="DNA_helicase_UvrD/REP"/>
</dbReference>
<dbReference type="OrthoDB" id="5318045at2"/>
<dbReference type="PANTHER" id="PTHR11070">
    <property type="entry name" value="UVRD / RECB / PCRA DNA HELICASE FAMILY MEMBER"/>
    <property type="match status" value="1"/>
</dbReference>
<keyword evidence="3" id="KW-0347">Helicase</keyword>
<keyword evidence="3" id="KW-0067">ATP-binding</keyword>
<feature type="compositionally biased region" description="Basic residues" evidence="2">
    <location>
        <begin position="619"/>
        <end position="628"/>
    </location>
</feature>
<evidence type="ECO:0000313" key="4">
    <source>
        <dbReference type="Proteomes" id="UP000294489"/>
    </source>
</evidence>
<keyword evidence="3" id="KW-0547">Nucleotide-binding</keyword>
<dbReference type="InterPro" id="IPR027417">
    <property type="entry name" value="P-loop_NTPase"/>
</dbReference>
<dbReference type="Gene3D" id="3.40.50.300">
    <property type="entry name" value="P-loop containing nucleotide triphosphate hydrolases"/>
    <property type="match status" value="2"/>
</dbReference>
<dbReference type="GO" id="GO:0003677">
    <property type="term" value="F:DNA binding"/>
    <property type="evidence" value="ECO:0007669"/>
    <property type="project" value="InterPro"/>
</dbReference>
<dbReference type="GO" id="GO:0043138">
    <property type="term" value="F:3'-5' DNA helicase activity"/>
    <property type="evidence" value="ECO:0007669"/>
    <property type="project" value="TreeGrafter"/>
</dbReference>
<reference evidence="3 4" key="1">
    <citation type="submission" date="2019-03" db="EMBL/GenBank/DDBJ databases">
        <title>Freshwater and sediment microbial communities from various areas in North America, analyzing microbe dynamics in response to fracking.</title>
        <authorList>
            <person name="Lamendella R."/>
        </authorList>
    </citation>
    <scope>NUCLEOTIDE SEQUENCE [LARGE SCALE GENOMIC DNA]</scope>
    <source>
        <strain evidence="3 4">6_TX</strain>
    </source>
</reference>
<dbReference type="GO" id="GO:0005524">
    <property type="term" value="F:ATP binding"/>
    <property type="evidence" value="ECO:0007669"/>
    <property type="project" value="InterPro"/>
</dbReference>
<proteinExistence type="predicted"/>
<sequence length="628" mass="70383">MRLTQSQLAIIDAASTLLPESERELYGHPLVNVPSVAGSGKSVLITELARRDATKDILFLTHSRNIADRARGSLPANVTIMTVSDAAMRYARRLYQSKLQSRRVRGALSEEDLIRAAGMGCTRLEAQRARHILARFYRSANRFPEPSDVPSQPEWAQSASEVRRALQAARDIWFSQLDRSTDSAPLTFSAIVKLWTQSATESVFIPEFNRTVAISPLNDPDIIVLEESQDSSEALLDFLARQNVAVVMLGDAYQALRDGNRKIQNQQHGLQRRAQTFMMRESWRFGPSVASVLNAITDRVAGQGDTRIVGLGQSSVVPLGQRLHWERAGKHYTYIASSVCSLFQEALRATDAGLTIAWVDGLESYPFQLFRDLLCIGTPVDGLRPTTAPRLHQVDSPLLRDIRSLEAARQRLHGRFDMVGVALCDWLLSIDRAGLLEKVDRWRQLDEDRQNSLLTRWQAPPERDITLSTVARAKGHEWPRVAVAEDCFPTSLIAGDWRLRYSQRIVANTAYTAMSRAQHELAVSEAFLNYLIDQGWQLPDNNYTGDKENAGLGELHPYFGGHRHTLLEMAPSQRGKRQVIASVKPSSQRTSGQLALKAKVEATADRLAHNSVDELRSQLRPKRRQQKS</sequence>
<accession>A0A4R8FB40</accession>
<gene>
    <name evidence="3" type="ORF">DFO67_1295</name>
</gene>
<organism evidence="3 4">
    <name type="scientific">Modicisalibacter xianhensis</name>
    <dbReference type="NCBI Taxonomy" id="442341"/>
    <lineage>
        <taxon>Bacteria</taxon>
        <taxon>Pseudomonadati</taxon>
        <taxon>Pseudomonadota</taxon>
        <taxon>Gammaproteobacteria</taxon>
        <taxon>Oceanospirillales</taxon>
        <taxon>Halomonadaceae</taxon>
        <taxon>Modicisalibacter</taxon>
    </lineage>
</organism>
<comment type="caution">
    <text evidence="3">The sequence shown here is derived from an EMBL/GenBank/DDBJ whole genome shotgun (WGS) entry which is preliminary data.</text>
</comment>
<protein>
    <recommendedName>
        <fullName evidence="1">DNA 3'-5' helicase II</fullName>
    </recommendedName>
</protein>
<dbReference type="GO" id="GO:0000725">
    <property type="term" value="P:recombinational repair"/>
    <property type="evidence" value="ECO:0007669"/>
    <property type="project" value="TreeGrafter"/>
</dbReference>
<dbReference type="AlphaFoldDB" id="A0A4R8FB40"/>
<dbReference type="RefSeq" id="WP_134021076.1">
    <property type="nucleotide sequence ID" value="NZ_SOEC01000029.1"/>
</dbReference>
<dbReference type="SUPFAM" id="SSF52540">
    <property type="entry name" value="P-loop containing nucleoside triphosphate hydrolases"/>
    <property type="match status" value="1"/>
</dbReference>